<dbReference type="SMART" id="SM00563">
    <property type="entry name" value="PlsC"/>
    <property type="match status" value="1"/>
</dbReference>
<evidence type="ECO:0000256" key="28">
    <source>
        <dbReference type="SAM" id="MobiDB-lite"/>
    </source>
</evidence>
<organism evidence="31 32">
    <name type="scientific">Acipenser ruthenus</name>
    <name type="common">Sterlet sturgeon</name>
    <dbReference type="NCBI Taxonomy" id="7906"/>
    <lineage>
        <taxon>Eukaryota</taxon>
        <taxon>Metazoa</taxon>
        <taxon>Chordata</taxon>
        <taxon>Craniata</taxon>
        <taxon>Vertebrata</taxon>
        <taxon>Euteleostomi</taxon>
        <taxon>Actinopterygii</taxon>
        <taxon>Chondrostei</taxon>
        <taxon>Acipenseriformes</taxon>
        <taxon>Acipenseridae</taxon>
        <taxon>Acipenser</taxon>
    </lineage>
</organism>
<feature type="compositionally biased region" description="Acidic residues" evidence="28">
    <location>
        <begin position="1095"/>
        <end position="1104"/>
    </location>
</feature>
<evidence type="ECO:0000256" key="2">
    <source>
        <dbReference type="ARBA" id="ARBA00004450"/>
    </source>
</evidence>
<feature type="domain" description="Phospholipid/glycerol acyltransferase" evidence="30">
    <location>
        <begin position="521"/>
        <end position="654"/>
    </location>
</feature>
<dbReference type="InterPro" id="IPR045520">
    <property type="entry name" value="GPAT/DHAPAT_C"/>
</dbReference>
<name>A0A444TXE5_ACIRT</name>
<dbReference type="InterPro" id="IPR022284">
    <property type="entry name" value="GPAT/DHAPAT"/>
</dbReference>
<dbReference type="Pfam" id="PF19277">
    <property type="entry name" value="GPAT_C"/>
    <property type="match status" value="1"/>
</dbReference>
<keyword evidence="12" id="KW-1000">Mitochondrion outer membrane</keyword>
<evidence type="ECO:0000256" key="7">
    <source>
        <dbReference type="ARBA" id="ARBA00017577"/>
    </source>
</evidence>
<dbReference type="GO" id="GO:0008654">
    <property type="term" value="P:phospholipid biosynthetic process"/>
    <property type="evidence" value="ECO:0007669"/>
    <property type="project" value="UniProtKB-KW"/>
</dbReference>
<dbReference type="PROSITE" id="PS50216">
    <property type="entry name" value="DHHC"/>
    <property type="match status" value="1"/>
</dbReference>
<evidence type="ECO:0000256" key="29">
    <source>
        <dbReference type="SAM" id="Phobius"/>
    </source>
</evidence>
<evidence type="ECO:0000256" key="19">
    <source>
        <dbReference type="ARBA" id="ARBA00023264"/>
    </source>
</evidence>
<dbReference type="AlphaFoldDB" id="A0A444TXE5"/>
<protein>
    <recommendedName>
        <fullName evidence="7">Glycerol-3-phosphate acyltransferase 1, mitochondrial</fullName>
        <ecNumber evidence="6">2.3.1.15</ecNumber>
    </recommendedName>
</protein>
<comment type="catalytic activity">
    <reaction evidence="26">
        <text>sn-glycerol 3-phosphate + (9Z)-octadecenoyl-CoA = 1-(9Z-octadecenoyl)-sn-glycero-3-phosphate + CoA</text>
        <dbReference type="Rhea" id="RHEA:37199"/>
        <dbReference type="ChEBI" id="CHEBI:57287"/>
        <dbReference type="ChEBI" id="CHEBI:57387"/>
        <dbReference type="ChEBI" id="CHEBI:57597"/>
        <dbReference type="ChEBI" id="CHEBI:74544"/>
    </reaction>
    <physiologicalReaction direction="left-to-right" evidence="26">
        <dbReference type="Rhea" id="RHEA:37200"/>
    </physiologicalReaction>
</comment>
<proteinExistence type="inferred from homology"/>
<keyword evidence="8" id="KW-0444">Lipid biosynthesis</keyword>
<dbReference type="PIRSF" id="PIRSF000437">
    <property type="entry name" value="GPAT_DHAPAT"/>
    <property type="match status" value="1"/>
</dbReference>
<dbReference type="GO" id="GO:0005741">
    <property type="term" value="C:mitochondrial outer membrane"/>
    <property type="evidence" value="ECO:0007669"/>
    <property type="project" value="UniProtKB-SubCell"/>
</dbReference>
<dbReference type="InterPro" id="IPR028354">
    <property type="entry name" value="GPAT_PlsB"/>
</dbReference>
<evidence type="ECO:0000256" key="6">
    <source>
        <dbReference type="ARBA" id="ARBA00013113"/>
    </source>
</evidence>
<comment type="pathway">
    <text evidence="4">Lipid metabolism.</text>
</comment>
<keyword evidence="17 29" id="KW-0472">Membrane</keyword>
<evidence type="ECO:0000256" key="24">
    <source>
        <dbReference type="ARBA" id="ARBA00047573"/>
    </source>
</evidence>
<gene>
    <name evidence="31" type="ORF">EOD39_10646</name>
</gene>
<feature type="region of interest" description="Disordered" evidence="28">
    <location>
        <begin position="1066"/>
        <end position="1108"/>
    </location>
</feature>
<evidence type="ECO:0000256" key="18">
    <source>
        <dbReference type="ARBA" id="ARBA00023209"/>
    </source>
</evidence>
<keyword evidence="14" id="KW-0007">Acetylation</keyword>
<keyword evidence="10 31" id="KW-0808">Transferase</keyword>
<evidence type="ECO:0000256" key="10">
    <source>
        <dbReference type="ARBA" id="ARBA00022679"/>
    </source>
</evidence>
<reference evidence="31 32" key="1">
    <citation type="submission" date="2019-01" db="EMBL/GenBank/DDBJ databases">
        <title>Draft Genome and Complete Hox-Cluster Characterization of the Sterlet Sturgeon (Acipenser ruthenus).</title>
        <authorList>
            <person name="Wei Q."/>
        </authorList>
    </citation>
    <scope>NUCLEOTIDE SEQUENCE [LARGE SCALE GENOMIC DNA]</scope>
    <source>
        <strain evidence="31">WHYD16114868_AA</strain>
        <tissue evidence="31">Blood</tissue>
    </source>
</reference>
<evidence type="ECO:0000256" key="12">
    <source>
        <dbReference type="ARBA" id="ARBA00022787"/>
    </source>
</evidence>
<dbReference type="GO" id="GO:0016409">
    <property type="term" value="F:palmitoyltransferase activity"/>
    <property type="evidence" value="ECO:0007669"/>
    <property type="project" value="InterPro"/>
</dbReference>
<evidence type="ECO:0000256" key="3">
    <source>
        <dbReference type="ARBA" id="ARBA00004765"/>
    </source>
</evidence>
<evidence type="ECO:0000313" key="32">
    <source>
        <dbReference type="Proteomes" id="UP000289886"/>
    </source>
</evidence>
<evidence type="ECO:0000256" key="13">
    <source>
        <dbReference type="ARBA" id="ARBA00022989"/>
    </source>
</evidence>
<evidence type="ECO:0000256" key="1">
    <source>
        <dbReference type="ARBA" id="ARBA00004141"/>
    </source>
</evidence>
<dbReference type="InterPro" id="IPR002123">
    <property type="entry name" value="Plipid/glycerol_acylTrfase"/>
</dbReference>
<evidence type="ECO:0000256" key="27">
    <source>
        <dbReference type="ARBA" id="ARBA00049585"/>
    </source>
</evidence>
<keyword evidence="15" id="KW-0443">Lipid metabolism</keyword>
<feature type="transmembrane region" description="Helical" evidence="29">
    <location>
        <begin position="20"/>
        <end position="37"/>
    </location>
</feature>
<dbReference type="GO" id="GO:0004366">
    <property type="term" value="F:glycerol-3-phosphate O-acyltransferase activity"/>
    <property type="evidence" value="ECO:0007669"/>
    <property type="project" value="UniProtKB-EC"/>
</dbReference>
<evidence type="ECO:0000256" key="25">
    <source>
        <dbReference type="ARBA" id="ARBA00048408"/>
    </source>
</evidence>
<keyword evidence="11 29" id="KW-0812">Transmembrane</keyword>
<comment type="similarity">
    <text evidence="5">Belongs to the GPAT/DAPAT family.</text>
</comment>
<dbReference type="GO" id="GO:0005886">
    <property type="term" value="C:plasma membrane"/>
    <property type="evidence" value="ECO:0007669"/>
    <property type="project" value="InterPro"/>
</dbReference>
<dbReference type="GO" id="GO:0019432">
    <property type="term" value="P:triglyceride biosynthetic process"/>
    <property type="evidence" value="ECO:0007669"/>
    <property type="project" value="TreeGrafter"/>
</dbReference>
<keyword evidence="18" id="KW-0594">Phospholipid biosynthesis</keyword>
<evidence type="ECO:0000256" key="26">
    <source>
        <dbReference type="ARBA" id="ARBA00048672"/>
    </source>
</evidence>
<dbReference type="GO" id="GO:0006631">
    <property type="term" value="P:fatty acid metabolic process"/>
    <property type="evidence" value="ECO:0007669"/>
    <property type="project" value="TreeGrafter"/>
</dbReference>
<comment type="catalytic activity">
    <reaction evidence="25">
        <text>sn-glycerol 3-phosphate + octadecanoyl-CoA = 1-octadecanoyl-sn-glycero-3-phosphate + CoA</text>
        <dbReference type="Rhea" id="RHEA:37195"/>
        <dbReference type="ChEBI" id="CHEBI:57287"/>
        <dbReference type="ChEBI" id="CHEBI:57394"/>
        <dbReference type="ChEBI" id="CHEBI:57597"/>
        <dbReference type="ChEBI" id="CHEBI:74565"/>
    </reaction>
    <physiologicalReaction direction="left-to-right" evidence="25">
        <dbReference type="Rhea" id="RHEA:37196"/>
    </physiologicalReaction>
</comment>
<dbReference type="Pfam" id="PF01553">
    <property type="entry name" value="Acyltransferase"/>
    <property type="match status" value="1"/>
</dbReference>
<comment type="subcellular location">
    <subcellularLocation>
        <location evidence="1">Membrane</location>
        <topology evidence="1">Multi-pass membrane protein</topology>
    </subcellularLocation>
    <subcellularLocation>
        <location evidence="2">Mitochondrion outer membrane</location>
        <topology evidence="2">Peripheral membrane protein</topology>
    </subcellularLocation>
</comment>
<accession>A0A444TXE5</accession>
<dbReference type="EMBL" id="SCEB01215810">
    <property type="protein sequence ID" value="RXM27550.1"/>
    <property type="molecule type" value="Genomic_DNA"/>
</dbReference>
<evidence type="ECO:0000259" key="30">
    <source>
        <dbReference type="SMART" id="SM00563"/>
    </source>
</evidence>
<evidence type="ECO:0000256" key="8">
    <source>
        <dbReference type="ARBA" id="ARBA00022516"/>
    </source>
</evidence>
<feature type="region of interest" description="Disordered" evidence="28">
    <location>
        <begin position="958"/>
        <end position="998"/>
    </location>
</feature>
<evidence type="ECO:0000256" key="21">
    <source>
        <dbReference type="ARBA" id="ARBA00023335"/>
    </source>
</evidence>
<comment type="catalytic activity">
    <reaction evidence="24">
        <text>sn-glycerol 3-phosphate + hexadecanoyl-CoA = 1-hexadecanoyl-sn-glycero-3-phosphate + CoA</text>
        <dbReference type="Rhea" id="RHEA:35723"/>
        <dbReference type="ChEBI" id="CHEBI:57287"/>
        <dbReference type="ChEBI" id="CHEBI:57379"/>
        <dbReference type="ChEBI" id="CHEBI:57518"/>
        <dbReference type="ChEBI" id="CHEBI:57597"/>
    </reaction>
    <physiologicalReaction direction="left-to-right" evidence="24">
        <dbReference type="Rhea" id="RHEA:35724"/>
    </physiologicalReaction>
</comment>
<comment type="function">
    <text evidence="27">Mitochondrial membrane protein that catalyzes the essential first step of biosynthesis of glycerolipids such as triglycerides, phosphatidic acids and lysophosphatidic acids. Esterifies acyl-group from acyl-coenzyme A (acyl-CoA) to the sn-1 position of glycerol-3-phosphate, to produce lysophosphatidic acid. Has a narrow hydrophobic binding cleft that selects for a linear acyl chain. Catalytic activity is higher for substrates with a 16-carbon acyl chain.</text>
</comment>
<comment type="pathway">
    <text evidence="3">Phospholipid metabolism; CDP-diacylglycerol biosynthesis; CDP-diacylglycerol from sn-glycerol 3-phosphate: step 1/3.</text>
</comment>
<evidence type="ECO:0000256" key="4">
    <source>
        <dbReference type="ARBA" id="ARBA00005189"/>
    </source>
</evidence>
<keyword evidence="9" id="KW-0597">Phosphoprotein</keyword>
<dbReference type="InterPro" id="IPR041728">
    <property type="entry name" value="GPAT/DHAPAT_LPLAT"/>
</dbReference>
<evidence type="ECO:0000256" key="5">
    <source>
        <dbReference type="ARBA" id="ARBA00007937"/>
    </source>
</evidence>
<evidence type="ECO:0000256" key="22">
    <source>
        <dbReference type="ARBA" id="ARBA00023344"/>
    </source>
</evidence>
<dbReference type="Pfam" id="PF01529">
    <property type="entry name" value="DHHC"/>
    <property type="match status" value="1"/>
</dbReference>
<evidence type="ECO:0000256" key="9">
    <source>
        <dbReference type="ARBA" id="ARBA00022553"/>
    </source>
</evidence>
<keyword evidence="13 29" id="KW-1133">Transmembrane helix</keyword>
<keyword evidence="20 31" id="KW-0012">Acyltransferase</keyword>
<keyword evidence="16" id="KW-0496">Mitochondrion</keyword>
<feature type="transmembrane region" description="Helical" evidence="29">
    <location>
        <begin position="166"/>
        <end position="190"/>
    </location>
</feature>
<comment type="caution">
    <text evidence="31">The sequence shown here is derived from an EMBL/GenBank/DDBJ whole genome shotgun (WGS) entry which is preliminary data.</text>
</comment>
<dbReference type="EC" id="2.3.1.15" evidence="6"/>
<evidence type="ECO:0000313" key="31">
    <source>
        <dbReference type="EMBL" id="RXM27550.1"/>
    </source>
</evidence>
<evidence type="ECO:0000256" key="17">
    <source>
        <dbReference type="ARBA" id="ARBA00023136"/>
    </source>
</evidence>
<keyword evidence="32" id="KW-1185">Reference proteome</keyword>
<keyword evidence="19" id="KW-1208">Phospholipid metabolism</keyword>
<dbReference type="PANTHER" id="PTHR12563:SF16">
    <property type="entry name" value="GLYCEROL-3-PHOSPHATE ACYLTRANSFERASE 1, MITOCHONDRIAL"/>
    <property type="match status" value="1"/>
</dbReference>
<dbReference type="Proteomes" id="UP000289886">
    <property type="component" value="Unassembled WGS sequence"/>
</dbReference>
<comment type="catalytic activity">
    <reaction evidence="23">
        <text>1-acyl-sn-glycero-3-phospho-(1'-sn-glycerol) + an acyl-CoA = a 1,2-diacyl-sn-glycero-3-phospho-(1'-sn-glycerol) + CoA</text>
        <dbReference type="Rhea" id="RHEA:33203"/>
        <dbReference type="ChEBI" id="CHEBI:57287"/>
        <dbReference type="ChEBI" id="CHEBI:58342"/>
        <dbReference type="ChEBI" id="CHEBI:64716"/>
        <dbReference type="ChEBI" id="CHEBI:64840"/>
    </reaction>
    <physiologicalReaction direction="left-to-right" evidence="23">
        <dbReference type="Rhea" id="RHEA:33204"/>
    </physiologicalReaction>
</comment>
<dbReference type="SUPFAM" id="SSF69593">
    <property type="entry name" value="Glycerol-3-phosphate (1)-acyltransferase"/>
    <property type="match status" value="1"/>
</dbReference>
<dbReference type="PANTHER" id="PTHR12563">
    <property type="entry name" value="GLYCEROL-3-PHOSPHATE ACYLTRANSFERASE"/>
    <property type="match status" value="1"/>
</dbReference>
<evidence type="ECO:0000256" key="23">
    <source>
        <dbReference type="ARBA" id="ARBA00047480"/>
    </source>
</evidence>
<dbReference type="PIRSF" id="PIRSF500064">
    <property type="entry name" value="GPAT"/>
    <property type="match status" value="1"/>
</dbReference>
<dbReference type="InterPro" id="IPR001594">
    <property type="entry name" value="Palmitoyltrfase_DHHC"/>
</dbReference>
<feature type="compositionally biased region" description="Acidic residues" evidence="28">
    <location>
        <begin position="985"/>
        <end position="994"/>
    </location>
</feature>
<comment type="catalytic activity">
    <reaction evidence="22">
        <text>(9Z,12Z)-octadecadienoyl-CoA + sn-glycerol 3-phosphate = 1-(9Z,12Z)-octadecadienoyl-sn-glycero-3-phosphate + CoA</text>
        <dbReference type="Rhea" id="RHEA:37203"/>
        <dbReference type="ChEBI" id="CHEBI:57287"/>
        <dbReference type="ChEBI" id="CHEBI:57383"/>
        <dbReference type="ChEBI" id="CHEBI:57597"/>
        <dbReference type="ChEBI" id="CHEBI:74547"/>
    </reaction>
    <physiologicalReaction direction="left-to-right" evidence="22">
        <dbReference type="Rhea" id="RHEA:37204"/>
    </physiologicalReaction>
</comment>
<feature type="transmembrane region" description="Helical" evidence="29">
    <location>
        <begin position="111"/>
        <end position="131"/>
    </location>
</feature>
<evidence type="ECO:0000256" key="16">
    <source>
        <dbReference type="ARBA" id="ARBA00023128"/>
    </source>
</evidence>
<comment type="catalytic activity">
    <reaction evidence="21">
        <text>dodecanoyl-CoA + sn-glycerol 3-phosphate = 1-dodecanoyl-sn-glycerol 3-phosphate + CoA</text>
        <dbReference type="Rhea" id="RHEA:35727"/>
        <dbReference type="ChEBI" id="CHEBI:57287"/>
        <dbReference type="ChEBI" id="CHEBI:57375"/>
        <dbReference type="ChEBI" id="CHEBI:57597"/>
        <dbReference type="ChEBI" id="CHEBI:72682"/>
    </reaction>
    <physiologicalReaction direction="left-to-right" evidence="21">
        <dbReference type="Rhea" id="RHEA:35728"/>
    </physiologicalReaction>
</comment>
<dbReference type="CDD" id="cd07993">
    <property type="entry name" value="LPLAT_DHAPAT-like"/>
    <property type="match status" value="1"/>
</dbReference>
<evidence type="ECO:0000256" key="20">
    <source>
        <dbReference type="ARBA" id="ARBA00023315"/>
    </source>
</evidence>
<evidence type="ECO:0000256" key="15">
    <source>
        <dbReference type="ARBA" id="ARBA00023098"/>
    </source>
</evidence>
<evidence type="ECO:0000256" key="14">
    <source>
        <dbReference type="ARBA" id="ARBA00022990"/>
    </source>
</evidence>
<evidence type="ECO:0000256" key="11">
    <source>
        <dbReference type="ARBA" id="ARBA00022692"/>
    </source>
</evidence>
<dbReference type="GO" id="GO:0006072">
    <property type="term" value="P:glycerol-3-phosphate metabolic process"/>
    <property type="evidence" value="ECO:0007669"/>
    <property type="project" value="TreeGrafter"/>
</dbReference>
<sequence>MAILDSVLWYWPLDTTGGSVNFIMLINWTVLILYNYFNAMFVGPGYIPLGWKPESSKDCMCLQYCRVCQGFKAPRSHHCRKCNRCVMKMDHHCPWINNCCGHQNHAYFTSFLILAPLGCIHAAIIFIMTMYTQLYDRISFGWSSVKIDISAVKRDQRPIIPFGVSAFATSLFALGLALGTTIAVGMLFFIQAKDRIQYYQIGEEFIFPYDLGSKWENFKQVFTWSGIPEGDGIEWPVQEKCDQYTLTIEQLKQKADKRVRSVQYRVIEDYSGACCPLNKGVKTFFTTPCTEEPRIKLRKGEMIFATRGLKRWMYGDKALDDEQVKGVVFSVCNIRRGMDEAVLSLGSLDSAFVSNSVEQGGGRWKHPSEDPEKLFNPSIPSLGLRNVIYINETHTRHRGWLARRLCYVLFVLERDVQKDMFARNVMENVLNNSRVQKATIDVAEENSSGLESQLDHKAVSKVKRKARAILQEMVANISPAFIRITGWVLLKLFNGFFWSIQIHKGQLEMVKKAATEHNVPLVFLPVHKSHIDYLLITFVLFCYNIKAPHIAAGNNLNIPIFSTLIRKLGGFFIRRRLDETPGGKKDVLYRSLLHVYTEELLRQHQFMEIFLEGTRSRSGKASPARAGLLSIVVDSLCSGSIPDVLIVPVGISYDRIIEGNYNSEQLGKPKKNESLWGVAQGVFRMLRKNYGCVRVDFTQPFSLKEYLDTQRNRPLPAPLTLEQILVPTILSTRPNQVLFDEEEAERHNLRDLTDEPWRRQVISNLAKHALFTANKSSAVMSTHIVACLLLYRHRQGVCLSKLVEDFFSMKEEVLARDFDLGFSGNSEDVVMHALHLFGNCVNITSASRNTEFFISPSTAIPALFELNFYSNGLFHVFITEAIIACCLFAMLRENTTEVVQSTSKILVSQERLIRKAAGLSHLLSNEVAVALPCQMLYQVFHEAVGRLIHHGTLLVAEEDQEDLSPSPTEEPWPKQYPEPLSWRSDEEDEDSDFGEEQRDRYLKVSSLPEHQEFMTFLQSILGPVVEAYSSAAIFVHSLRGPVTERDYTNQLFKYLITRTEKKVAAFEEDQEDLSPSPTEEPWPKQYPEPLSWRSDEEDEDSDFGEEQRDRYLKVSSLPEHQEFMTFLQSILGPVVEAYSSAAIFVHSLRGPVTERDYTNQLFKYLITRTEKKVAAFGESATHHLVKNTVKTFKELGVFKEKRENSVSVLELSSTFLPQANRNKLLQYILHFSVL</sequence>